<gene>
    <name evidence="1" type="primary">Hypp6636</name>
    <name evidence="1" type="ORF">BLAG_LOCUS5676</name>
</gene>
<evidence type="ECO:0000313" key="1">
    <source>
        <dbReference type="EMBL" id="CAH1242379.1"/>
    </source>
</evidence>
<dbReference type="EMBL" id="OV696697">
    <property type="protein sequence ID" value="CAH1242379.1"/>
    <property type="molecule type" value="Genomic_DNA"/>
</dbReference>
<protein>
    <submittedName>
        <fullName evidence="1">Hypp6636 protein</fullName>
    </submittedName>
</protein>
<sequence length="92" mass="10059">MDSAVDQLISILKPTTPSPKRSCPPRLTRLSTIFPTVDRAILAAVNQQAENTPSAVETVMRLFYSPDIRPTPICAPGGRSKRRGRVFLPGVK</sequence>
<dbReference type="Proteomes" id="UP000838412">
    <property type="component" value="Chromosome 12"/>
</dbReference>
<reference evidence="1" key="1">
    <citation type="submission" date="2022-01" db="EMBL/GenBank/DDBJ databases">
        <authorList>
            <person name="Braso-Vives M."/>
        </authorList>
    </citation>
    <scope>NUCLEOTIDE SEQUENCE</scope>
</reference>
<organism evidence="1 2">
    <name type="scientific">Branchiostoma lanceolatum</name>
    <name type="common">Common lancelet</name>
    <name type="synonym">Amphioxus lanceolatum</name>
    <dbReference type="NCBI Taxonomy" id="7740"/>
    <lineage>
        <taxon>Eukaryota</taxon>
        <taxon>Metazoa</taxon>
        <taxon>Chordata</taxon>
        <taxon>Cephalochordata</taxon>
        <taxon>Leptocardii</taxon>
        <taxon>Amphioxiformes</taxon>
        <taxon>Branchiostomatidae</taxon>
        <taxon>Branchiostoma</taxon>
    </lineage>
</organism>
<proteinExistence type="predicted"/>
<evidence type="ECO:0000313" key="2">
    <source>
        <dbReference type="Proteomes" id="UP000838412"/>
    </source>
</evidence>
<keyword evidence="2" id="KW-1185">Reference proteome</keyword>
<dbReference type="AlphaFoldDB" id="A0A8J9YV60"/>
<accession>A0A8J9YV60</accession>
<name>A0A8J9YV60_BRALA</name>